<keyword evidence="3" id="KW-1185">Reference proteome</keyword>
<sequence length="204" mass="20477">MSVRSALRNKRLVAAASVPVAVIASGALVWQSTYAAFSDTTSNPTSNWTTGSVKLADNDADTALFNATNLKPGATGARCITVTSTGTLASAVKLYGTGFTSTKSLGDVITLKVEEGAGATNAACAGFVADTAPAATVFNGSLSSFASGKTDFASGAGTWAPAGVTAGNSETKSYRVTYTLSSTANNTYQSGAASIGLTWEAQNS</sequence>
<dbReference type="RefSeq" id="WP_123390147.1">
    <property type="nucleotide sequence ID" value="NZ_RKHO01000001.1"/>
</dbReference>
<protein>
    <submittedName>
        <fullName evidence="2">Camelysin-like metallo-endopeptidase</fullName>
    </submittedName>
</protein>
<accession>A0A3N2CUL8</accession>
<feature type="signal peptide" evidence="1">
    <location>
        <begin position="1"/>
        <end position="35"/>
    </location>
</feature>
<reference evidence="2 3" key="1">
    <citation type="submission" date="2018-11" db="EMBL/GenBank/DDBJ databases">
        <title>Sequencing the genomes of 1000 actinobacteria strains.</title>
        <authorList>
            <person name="Klenk H.-P."/>
        </authorList>
    </citation>
    <scope>NUCLEOTIDE SEQUENCE [LARGE SCALE GENOMIC DNA]</scope>
    <source>
        <strain evidence="2 3">DSM 12652</strain>
    </source>
</reference>
<organism evidence="2 3">
    <name type="scientific">Nocardioides aurantiacus</name>
    <dbReference type="NCBI Taxonomy" id="86796"/>
    <lineage>
        <taxon>Bacteria</taxon>
        <taxon>Bacillati</taxon>
        <taxon>Actinomycetota</taxon>
        <taxon>Actinomycetes</taxon>
        <taxon>Propionibacteriales</taxon>
        <taxon>Nocardioidaceae</taxon>
        <taxon>Nocardioides</taxon>
    </lineage>
</organism>
<evidence type="ECO:0000313" key="2">
    <source>
        <dbReference type="EMBL" id="ROR90914.1"/>
    </source>
</evidence>
<evidence type="ECO:0000313" key="3">
    <source>
        <dbReference type="Proteomes" id="UP000281738"/>
    </source>
</evidence>
<feature type="chain" id="PRO_5018061647" evidence="1">
    <location>
        <begin position="36"/>
        <end position="204"/>
    </location>
</feature>
<proteinExistence type="predicted"/>
<dbReference type="Pfam" id="PF12389">
    <property type="entry name" value="Peptidase_M73"/>
    <property type="match status" value="1"/>
</dbReference>
<comment type="caution">
    <text evidence="2">The sequence shown here is derived from an EMBL/GenBank/DDBJ whole genome shotgun (WGS) entry which is preliminary data.</text>
</comment>
<name>A0A3N2CUL8_9ACTN</name>
<dbReference type="EMBL" id="RKHO01000001">
    <property type="protein sequence ID" value="ROR90914.1"/>
    <property type="molecule type" value="Genomic_DNA"/>
</dbReference>
<keyword evidence="1" id="KW-0732">Signal</keyword>
<dbReference type="AlphaFoldDB" id="A0A3N2CUL8"/>
<gene>
    <name evidence="2" type="ORF">EDD33_1763</name>
</gene>
<evidence type="ECO:0000256" key="1">
    <source>
        <dbReference type="SAM" id="SignalP"/>
    </source>
</evidence>
<dbReference type="InterPro" id="IPR022121">
    <property type="entry name" value="Peptidase_M73_camelysin"/>
</dbReference>
<dbReference type="OrthoDB" id="3826640at2"/>
<dbReference type="Proteomes" id="UP000281738">
    <property type="component" value="Unassembled WGS sequence"/>
</dbReference>